<dbReference type="AlphaFoldDB" id="A0AAD7F284"/>
<evidence type="ECO:0008006" key="4">
    <source>
        <dbReference type="Google" id="ProtNLM"/>
    </source>
</evidence>
<proteinExistence type="predicted"/>
<dbReference type="InterPro" id="IPR011008">
    <property type="entry name" value="Dimeric_a/b-barrel"/>
</dbReference>
<gene>
    <name evidence="2" type="ORF">DFH08DRAFT_763287</name>
</gene>
<dbReference type="SUPFAM" id="SSF54909">
    <property type="entry name" value="Dimeric alpha+beta barrel"/>
    <property type="match status" value="2"/>
</dbReference>
<dbReference type="Gene3D" id="3.30.70.100">
    <property type="match status" value="2"/>
</dbReference>
<keyword evidence="1" id="KW-0732">Signal</keyword>
<protein>
    <recommendedName>
        <fullName evidence="4">Antibiotic biosynthesis monooxygenase</fullName>
    </recommendedName>
</protein>
<reference evidence="2" key="1">
    <citation type="submission" date="2023-03" db="EMBL/GenBank/DDBJ databases">
        <title>Massive genome expansion in bonnet fungi (Mycena s.s.) driven by repeated elements and novel gene families across ecological guilds.</title>
        <authorList>
            <consortium name="Lawrence Berkeley National Laboratory"/>
            <person name="Harder C.B."/>
            <person name="Miyauchi S."/>
            <person name="Viragh M."/>
            <person name="Kuo A."/>
            <person name="Thoen E."/>
            <person name="Andreopoulos B."/>
            <person name="Lu D."/>
            <person name="Skrede I."/>
            <person name="Drula E."/>
            <person name="Henrissat B."/>
            <person name="Morin E."/>
            <person name="Kohler A."/>
            <person name="Barry K."/>
            <person name="LaButti K."/>
            <person name="Morin E."/>
            <person name="Salamov A."/>
            <person name="Lipzen A."/>
            <person name="Mereny Z."/>
            <person name="Hegedus B."/>
            <person name="Baldrian P."/>
            <person name="Stursova M."/>
            <person name="Weitz H."/>
            <person name="Taylor A."/>
            <person name="Grigoriev I.V."/>
            <person name="Nagy L.G."/>
            <person name="Martin F."/>
            <person name="Kauserud H."/>
        </authorList>
    </citation>
    <scope>NUCLEOTIDE SEQUENCE</scope>
    <source>
        <strain evidence="2">CBHHK002</strain>
    </source>
</reference>
<keyword evidence="3" id="KW-1185">Reference proteome</keyword>
<evidence type="ECO:0000256" key="1">
    <source>
        <dbReference type="SAM" id="SignalP"/>
    </source>
</evidence>
<comment type="caution">
    <text evidence="2">The sequence shown here is derived from an EMBL/GenBank/DDBJ whole genome shotgun (WGS) entry which is preliminary data.</text>
</comment>
<dbReference type="EMBL" id="JARIHO010000002">
    <property type="protein sequence ID" value="KAJ7366092.1"/>
    <property type="molecule type" value="Genomic_DNA"/>
</dbReference>
<sequence length="246" mass="26163">MRIPLTILLAAVLSTYAFVTPLPDDDVVDVNADATVHLGLFVPIVAKSGTVENVTQFLASAVPLVEAEPKTIQWYAVKYTNFSIPTFAIFDTFRSEEGRVAHLNGKVVSALFDNADALLDGAPDIKPAKIVASKVASKPDIGNATAWLTVGLTIPLTAKPGQVNATREVLVGVLPGIEQEALTLDWYALEFPDTNSFAIIVFFASEEGRNAHLNGQVAAALFASAETLLTALPDVVEFDVVAATIK</sequence>
<feature type="chain" id="PRO_5042114283" description="Antibiotic biosynthesis monooxygenase" evidence="1">
    <location>
        <begin position="18"/>
        <end position="246"/>
    </location>
</feature>
<accession>A0AAD7F284</accession>
<evidence type="ECO:0000313" key="3">
    <source>
        <dbReference type="Proteomes" id="UP001218218"/>
    </source>
</evidence>
<dbReference type="Proteomes" id="UP001218218">
    <property type="component" value="Unassembled WGS sequence"/>
</dbReference>
<feature type="signal peptide" evidence="1">
    <location>
        <begin position="1"/>
        <end position="17"/>
    </location>
</feature>
<name>A0AAD7F284_9AGAR</name>
<evidence type="ECO:0000313" key="2">
    <source>
        <dbReference type="EMBL" id="KAJ7366092.1"/>
    </source>
</evidence>
<organism evidence="2 3">
    <name type="scientific">Mycena albidolilacea</name>
    <dbReference type="NCBI Taxonomy" id="1033008"/>
    <lineage>
        <taxon>Eukaryota</taxon>
        <taxon>Fungi</taxon>
        <taxon>Dikarya</taxon>
        <taxon>Basidiomycota</taxon>
        <taxon>Agaricomycotina</taxon>
        <taxon>Agaricomycetes</taxon>
        <taxon>Agaricomycetidae</taxon>
        <taxon>Agaricales</taxon>
        <taxon>Marasmiineae</taxon>
        <taxon>Mycenaceae</taxon>
        <taxon>Mycena</taxon>
    </lineage>
</organism>